<evidence type="ECO:0000313" key="1">
    <source>
        <dbReference type="EMBL" id="DAD72698.1"/>
    </source>
</evidence>
<protein>
    <submittedName>
        <fullName evidence="1">YppF-like protein</fullName>
    </submittedName>
</protein>
<accession>A0A8S5LRY1</accession>
<name>A0A8S5LRY1_9CAUD</name>
<proteinExistence type="predicted"/>
<dbReference type="EMBL" id="BK015904">
    <property type="protein sequence ID" value="DAD72698.1"/>
    <property type="molecule type" value="Genomic_DNA"/>
</dbReference>
<organism evidence="1">
    <name type="scientific">Siphoviridae sp. ct7EW56</name>
    <dbReference type="NCBI Taxonomy" id="2827562"/>
    <lineage>
        <taxon>Viruses</taxon>
        <taxon>Duplodnaviria</taxon>
        <taxon>Heunggongvirae</taxon>
        <taxon>Uroviricota</taxon>
        <taxon>Caudoviricetes</taxon>
    </lineage>
</organism>
<sequence>MTKAEELLNKAKEKYVEGERCSKLADSHFESYREYMLEYRTESVNRVLDFIRDEYRAGRICDLETLLCHCQNKLNGNIDGTELDFDEHLRGVPFKKVGDSE</sequence>
<reference evidence="1" key="1">
    <citation type="journal article" date="2021" name="Proc. Natl. Acad. Sci. U.S.A.">
        <title>A Catalog of Tens of Thousands of Viruses from Human Metagenomes Reveals Hidden Associations with Chronic Diseases.</title>
        <authorList>
            <person name="Tisza M.J."/>
            <person name="Buck C.B."/>
        </authorList>
    </citation>
    <scope>NUCLEOTIDE SEQUENCE</scope>
    <source>
        <strain evidence="1">Ct7EW56</strain>
    </source>
</reference>